<keyword evidence="3" id="KW-1185">Reference proteome</keyword>
<gene>
    <name evidence="2" type="ORF">BST97_00250</name>
</gene>
<evidence type="ECO:0000256" key="1">
    <source>
        <dbReference type="SAM" id="Phobius"/>
    </source>
</evidence>
<feature type="transmembrane region" description="Helical" evidence="1">
    <location>
        <begin position="82"/>
        <end position="98"/>
    </location>
</feature>
<keyword evidence="1" id="KW-0472">Membrane</keyword>
<dbReference type="Proteomes" id="UP000193431">
    <property type="component" value="Chromosome"/>
</dbReference>
<dbReference type="EMBL" id="CP019344">
    <property type="protein sequence ID" value="ARN76558.1"/>
    <property type="molecule type" value="Genomic_DNA"/>
</dbReference>
<evidence type="ECO:0008006" key="4">
    <source>
        <dbReference type="Google" id="ProtNLM"/>
    </source>
</evidence>
<keyword evidence="1" id="KW-1133">Transmembrane helix</keyword>
<dbReference type="AlphaFoldDB" id="A0A1W6MG23"/>
<organism evidence="2 3">
    <name type="scientific">Nonlabens spongiae</name>
    <dbReference type="NCBI Taxonomy" id="331648"/>
    <lineage>
        <taxon>Bacteria</taxon>
        <taxon>Pseudomonadati</taxon>
        <taxon>Bacteroidota</taxon>
        <taxon>Flavobacteriia</taxon>
        <taxon>Flavobacteriales</taxon>
        <taxon>Flavobacteriaceae</taxon>
        <taxon>Nonlabens</taxon>
    </lineage>
</organism>
<evidence type="ECO:0000313" key="3">
    <source>
        <dbReference type="Proteomes" id="UP000193431"/>
    </source>
</evidence>
<name>A0A1W6MG23_9FLAO</name>
<proteinExistence type="predicted"/>
<dbReference type="STRING" id="331648.BST97_00250"/>
<keyword evidence="1" id="KW-0812">Transmembrane</keyword>
<protein>
    <recommendedName>
        <fullName evidence="4">Magnesium citrate secondary transporter</fullName>
    </recommendedName>
</protein>
<evidence type="ECO:0000313" key="2">
    <source>
        <dbReference type="EMBL" id="ARN76558.1"/>
    </source>
</evidence>
<sequence>MYGFVLLAKYFDLTYNTFILYHLNDLMIVPMVLTLSLNAVWIVKNDRSIRLGWFSILSIFLMYSLIFEYYLPQTMSRYTADWYDVLCYFMGAIIFYFLQKLP</sequence>
<accession>A0A1W6MG23</accession>
<feature type="transmembrane region" description="Helical" evidence="1">
    <location>
        <begin position="50"/>
        <end position="70"/>
    </location>
</feature>
<reference evidence="2 3" key="1">
    <citation type="submission" date="2016-11" db="EMBL/GenBank/DDBJ databases">
        <title>Trade-off between light-utilization and light-protection in marine flavobacteria.</title>
        <authorList>
            <person name="Kumagai Y."/>
        </authorList>
    </citation>
    <scope>NUCLEOTIDE SEQUENCE [LARGE SCALE GENOMIC DNA]</scope>
    <source>
        <strain evidence="2 3">JCM 13191</strain>
    </source>
</reference>
<feature type="transmembrane region" description="Helical" evidence="1">
    <location>
        <begin position="20"/>
        <end position="43"/>
    </location>
</feature>